<dbReference type="Pfam" id="PF14022">
    <property type="entry name" value="DUF4238"/>
    <property type="match status" value="1"/>
</dbReference>
<sequence length="295" mass="33755">MAKQVTKRCHWVSQSYLKAFAADEAGQKIWRFSKNDGDPELKPIENVAVRFYLYAPMAADGTRDDPVERKLSELEQWFGEPIWKALCKSELDLTWEPLRKMLALIVATTYVRNPVQFETWKRIHRQMVEQVSGLESMPTRVTIGGVEHQVDASDWPDFRDAGEERMKAAWNDYIAGAGDIAPRLLGMRMVMVAAKKPVFITSDNPVTITHPSLEFRGIRDPETTISFPISPTRMLVLDNRHSEPDGVYYELADDNAAAQNLLVWRNAMEHMFSHRHTDEVCAEFVANEDRFLAAQ</sequence>
<dbReference type="InterPro" id="IPR025332">
    <property type="entry name" value="DUF4238"/>
</dbReference>
<dbReference type="AlphaFoldDB" id="A0A1Z3LWE9"/>
<proteinExistence type="predicted"/>
<dbReference type="EMBL" id="CP021995">
    <property type="protein sequence ID" value="ASD26542.1"/>
    <property type="molecule type" value="Genomic_DNA"/>
</dbReference>
<protein>
    <recommendedName>
        <fullName evidence="3">DUF4238 domain-containing protein</fullName>
    </recommendedName>
</protein>
<organism evidence="1 2">
    <name type="scientific">Brevundimonas diminuta</name>
    <name type="common">Pseudomonas diminuta</name>
    <dbReference type="NCBI Taxonomy" id="293"/>
    <lineage>
        <taxon>Bacteria</taxon>
        <taxon>Pseudomonadati</taxon>
        <taxon>Pseudomonadota</taxon>
        <taxon>Alphaproteobacteria</taxon>
        <taxon>Caulobacterales</taxon>
        <taxon>Caulobacteraceae</taxon>
        <taxon>Brevundimonas</taxon>
    </lineage>
</organism>
<evidence type="ECO:0000313" key="2">
    <source>
        <dbReference type="Proteomes" id="UP000197024"/>
    </source>
</evidence>
<accession>A0A1Z3LWE9</accession>
<evidence type="ECO:0000313" key="1">
    <source>
        <dbReference type="EMBL" id="ASD26542.1"/>
    </source>
</evidence>
<dbReference type="Proteomes" id="UP000197024">
    <property type="component" value="Chromosome"/>
</dbReference>
<reference evidence="1 2" key="1">
    <citation type="submission" date="2017-06" db="EMBL/GenBank/DDBJ databases">
        <title>Biodegradation of gentamicin by bacterial consortia AMQD4 in synthetic medium and raw gentamicin sewage.</title>
        <authorList>
            <person name="Chang H."/>
            <person name="Feng Y."/>
            <person name="Li Z."/>
            <person name="Xue J."/>
            <person name="Cheng D."/>
        </authorList>
    </citation>
    <scope>NUCLEOTIDE SEQUENCE [LARGE SCALE GENOMIC DNA]</scope>
    <source>
        <strain evidence="1 2">BZC3</strain>
    </source>
</reference>
<name>A0A1Z3LWE9_BREDI</name>
<gene>
    <name evidence="1" type="ORF">CD943_06325</name>
</gene>
<evidence type="ECO:0008006" key="3">
    <source>
        <dbReference type="Google" id="ProtNLM"/>
    </source>
</evidence>
<dbReference type="RefSeq" id="WP_088410496.1">
    <property type="nucleotide sequence ID" value="NZ_CP021995.1"/>
</dbReference>
<reference evidence="1 2" key="2">
    <citation type="submission" date="2017-06" db="EMBL/GenBank/DDBJ databases">
        <authorList>
            <person name="Kim H.J."/>
            <person name="Triplett B.A."/>
        </authorList>
    </citation>
    <scope>NUCLEOTIDE SEQUENCE [LARGE SCALE GENOMIC DNA]</scope>
    <source>
        <strain evidence="1 2">BZC3</strain>
    </source>
</reference>